<evidence type="ECO:0000313" key="8">
    <source>
        <dbReference type="EMBL" id="KRK78730.1"/>
    </source>
</evidence>
<comment type="subcellular location">
    <subcellularLocation>
        <location evidence="1">Cell membrane</location>
        <topology evidence="1">Multi-pass membrane protein</topology>
    </subcellularLocation>
</comment>
<protein>
    <recommendedName>
        <fullName evidence="7">Major facilitator superfamily (MFS) profile domain-containing protein</fullName>
    </recommendedName>
</protein>
<keyword evidence="9" id="KW-1185">Reference proteome</keyword>
<dbReference type="Pfam" id="PF07690">
    <property type="entry name" value="MFS_1"/>
    <property type="match status" value="1"/>
</dbReference>
<dbReference type="GO" id="GO:0005886">
    <property type="term" value="C:plasma membrane"/>
    <property type="evidence" value="ECO:0007669"/>
    <property type="project" value="UniProtKB-SubCell"/>
</dbReference>
<sequence length="63" mass="6971">MGIGLVIPVTPFIKNEFHYTTSQMGVMTSLFAFAQFVASPIVGRMSDKIGRKPVIVFGLFTYI</sequence>
<reference evidence="8 9" key="1">
    <citation type="journal article" date="2015" name="Genome Announc.">
        <title>Expanding the biotechnology potential of lactobacilli through comparative genomics of 213 strains and associated genera.</title>
        <authorList>
            <person name="Sun Z."/>
            <person name="Harris H.M."/>
            <person name="McCann A."/>
            <person name="Guo C."/>
            <person name="Argimon S."/>
            <person name="Zhang W."/>
            <person name="Yang X."/>
            <person name="Jeffery I.B."/>
            <person name="Cooney J.C."/>
            <person name="Kagawa T.F."/>
            <person name="Liu W."/>
            <person name="Song Y."/>
            <person name="Salvetti E."/>
            <person name="Wrobel A."/>
            <person name="Rasinkangas P."/>
            <person name="Parkhill J."/>
            <person name="Rea M.C."/>
            <person name="O'Sullivan O."/>
            <person name="Ritari J."/>
            <person name="Douillard F.P."/>
            <person name="Paul Ross R."/>
            <person name="Yang R."/>
            <person name="Briner A.E."/>
            <person name="Felis G.E."/>
            <person name="de Vos W.M."/>
            <person name="Barrangou R."/>
            <person name="Klaenhammer T.R."/>
            <person name="Caufield P.W."/>
            <person name="Cui Y."/>
            <person name="Zhang H."/>
            <person name="O'Toole P.W."/>
        </authorList>
    </citation>
    <scope>NUCLEOTIDE SEQUENCE [LARGE SCALE GENOMIC DNA]</scope>
    <source>
        <strain evidence="8 9">DSM 19682</strain>
    </source>
</reference>
<evidence type="ECO:0000256" key="5">
    <source>
        <dbReference type="ARBA" id="ARBA00023136"/>
    </source>
</evidence>
<dbReference type="InterPro" id="IPR036259">
    <property type="entry name" value="MFS_trans_sf"/>
</dbReference>
<evidence type="ECO:0000256" key="3">
    <source>
        <dbReference type="ARBA" id="ARBA00022692"/>
    </source>
</evidence>
<dbReference type="eggNOG" id="COG2814">
    <property type="taxonomic scope" value="Bacteria"/>
</dbReference>
<dbReference type="SUPFAM" id="SSF103473">
    <property type="entry name" value="MFS general substrate transporter"/>
    <property type="match status" value="1"/>
</dbReference>
<dbReference type="PANTHER" id="PTHR23504">
    <property type="entry name" value="MAJOR FACILITATOR SUPERFAMILY DOMAIN-CONTAINING PROTEIN 10"/>
    <property type="match status" value="1"/>
</dbReference>
<feature type="domain" description="Major facilitator superfamily (MFS) profile" evidence="7">
    <location>
        <begin position="1"/>
        <end position="63"/>
    </location>
</feature>
<proteinExistence type="predicted"/>
<evidence type="ECO:0000256" key="6">
    <source>
        <dbReference type="SAM" id="Phobius"/>
    </source>
</evidence>
<keyword evidence="2" id="KW-0813">Transport</keyword>
<evidence type="ECO:0000256" key="4">
    <source>
        <dbReference type="ARBA" id="ARBA00022989"/>
    </source>
</evidence>
<dbReference type="GO" id="GO:0022857">
    <property type="term" value="F:transmembrane transporter activity"/>
    <property type="evidence" value="ECO:0007669"/>
    <property type="project" value="InterPro"/>
</dbReference>
<evidence type="ECO:0000313" key="9">
    <source>
        <dbReference type="Proteomes" id="UP000051248"/>
    </source>
</evidence>
<keyword evidence="3 6" id="KW-0812">Transmembrane</keyword>
<dbReference type="PANTHER" id="PTHR23504:SF115">
    <property type="entry name" value="MULTIDRUG RESISTANCE PROTEIN 2"/>
    <property type="match status" value="1"/>
</dbReference>
<dbReference type="PROSITE" id="PS00216">
    <property type="entry name" value="SUGAR_TRANSPORT_1"/>
    <property type="match status" value="1"/>
</dbReference>
<dbReference type="InterPro" id="IPR005829">
    <property type="entry name" value="Sugar_transporter_CS"/>
</dbReference>
<dbReference type="InterPro" id="IPR011701">
    <property type="entry name" value="MFS"/>
</dbReference>
<dbReference type="InterPro" id="IPR020846">
    <property type="entry name" value="MFS_dom"/>
</dbReference>
<dbReference type="Gene3D" id="1.20.1250.20">
    <property type="entry name" value="MFS general substrate transporter like domains"/>
    <property type="match status" value="1"/>
</dbReference>
<organism evidence="8 9">
    <name type="scientific">Companilactobacillus nodensis DSM 19682 = JCM 14932 = NBRC 107160</name>
    <dbReference type="NCBI Taxonomy" id="1423775"/>
    <lineage>
        <taxon>Bacteria</taxon>
        <taxon>Bacillati</taxon>
        <taxon>Bacillota</taxon>
        <taxon>Bacilli</taxon>
        <taxon>Lactobacillales</taxon>
        <taxon>Lactobacillaceae</taxon>
        <taxon>Companilactobacillus</taxon>
    </lineage>
</organism>
<evidence type="ECO:0000259" key="7">
    <source>
        <dbReference type="PROSITE" id="PS50850"/>
    </source>
</evidence>
<feature type="transmembrane region" description="Helical" evidence="6">
    <location>
        <begin position="24"/>
        <end position="43"/>
    </location>
</feature>
<keyword evidence="5 6" id="KW-0472">Membrane</keyword>
<dbReference type="PATRIC" id="fig|1423775.4.peg.2550"/>
<dbReference type="AlphaFoldDB" id="A0A0R1KFP7"/>
<evidence type="ECO:0000256" key="2">
    <source>
        <dbReference type="ARBA" id="ARBA00022448"/>
    </source>
</evidence>
<dbReference type="PROSITE" id="PS50850">
    <property type="entry name" value="MFS"/>
    <property type="match status" value="1"/>
</dbReference>
<name>A0A0R1KFP7_9LACO</name>
<dbReference type="EMBL" id="AZDZ01000022">
    <property type="protein sequence ID" value="KRK78730.1"/>
    <property type="molecule type" value="Genomic_DNA"/>
</dbReference>
<keyword evidence="4 6" id="KW-1133">Transmembrane helix</keyword>
<gene>
    <name evidence="8" type="ORF">FD03_GL002507</name>
</gene>
<comment type="caution">
    <text evidence="8">The sequence shown here is derived from an EMBL/GenBank/DDBJ whole genome shotgun (WGS) entry which is preliminary data.</text>
</comment>
<dbReference type="Proteomes" id="UP000051248">
    <property type="component" value="Unassembled WGS sequence"/>
</dbReference>
<accession>A0A0R1KFP7</accession>
<evidence type="ECO:0000256" key="1">
    <source>
        <dbReference type="ARBA" id="ARBA00004651"/>
    </source>
</evidence>